<name>A0ABW5JGQ4_9BACT</name>
<dbReference type="Proteomes" id="UP001597460">
    <property type="component" value="Unassembled WGS sequence"/>
</dbReference>
<accession>A0ABW5JGQ4</accession>
<reference evidence="3" key="1">
    <citation type="journal article" date="2019" name="Int. J. Syst. Evol. Microbiol.">
        <title>The Global Catalogue of Microorganisms (GCM) 10K type strain sequencing project: providing services to taxonomists for standard genome sequencing and annotation.</title>
        <authorList>
            <consortium name="The Broad Institute Genomics Platform"/>
            <consortium name="The Broad Institute Genome Sequencing Center for Infectious Disease"/>
            <person name="Wu L."/>
            <person name="Ma J."/>
        </authorList>
    </citation>
    <scope>NUCLEOTIDE SEQUENCE [LARGE SCALE GENOMIC DNA]</scope>
    <source>
        <strain evidence="3">KCTC 52042</strain>
    </source>
</reference>
<proteinExistence type="predicted"/>
<gene>
    <name evidence="2" type="ORF">ACFSVN_03220</name>
</gene>
<comment type="caution">
    <text evidence="2">The sequence shown here is derived from an EMBL/GenBank/DDBJ whole genome shotgun (WGS) entry which is preliminary data.</text>
</comment>
<feature type="domain" description="Zorya protein ZorC EH" evidence="1">
    <location>
        <begin position="206"/>
        <end position="446"/>
    </location>
</feature>
<evidence type="ECO:0000259" key="1">
    <source>
        <dbReference type="Pfam" id="PF15611"/>
    </source>
</evidence>
<protein>
    <submittedName>
        <fullName evidence="2">EH signature domain-containing protein</fullName>
    </submittedName>
</protein>
<dbReference type="RefSeq" id="WP_390298529.1">
    <property type="nucleotide sequence ID" value="NZ_JBHULI010000003.1"/>
</dbReference>
<evidence type="ECO:0000313" key="2">
    <source>
        <dbReference type="EMBL" id="MFD2531451.1"/>
    </source>
</evidence>
<dbReference type="InterPro" id="IPR028943">
    <property type="entry name" value="ZorC_EH_Signature_dom"/>
</dbReference>
<dbReference type="EMBL" id="JBHULI010000003">
    <property type="protein sequence ID" value="MFD2531451.1"/>
    <property type="molecule type" value="Genomic_DNA"/>
</dbReference>
<sequence>MLSREPVIKQWGDLSSWEKLAKKVDKNSTDLLKKVPVFQKIYTSLVRKPKIEEVIKILKNNPFAANVFVYLSRNDPEFYTHYLNNNEIIEHLSKSLKNSPTYSQRLFKLAYLENLYLGLSTKEIIVEKIILNLTNDEIISTSFLKEVGLLSNKPIDSFVDYLIAKGKSPKQVIQNSKIEISYSSQTFREIESGYILKRIDEIDLKKKSKLPSDLKRGGYFEVPYHSELLGHEILRRILRNLSSVDLHHYWIDLILDIASDPRSSKGSENYVKWWSKIDQRLINEFIKVLSHNDIILFLDAIEDFADETNNKTMQRMYESRKKLLKGLAIQGLIDESRLVLPKRAKRFIKQKRKNLDQSFIANLNAHQGLCVIYLRIGRLHIIEGSHNFAMRVFYDLNDVVDLMKPSTKSLTYLGLTNLDWEYENFTGRSAYNFTHDQFGRWKKKIIRLIQSEVEVDVNLLLTDEEFYKLNI</sequence>
<keyword evidence="3" id="KW-1185">Reference proteome</keyword>
<evidence type="ECO:0000313" key="3">
    <source>
        <dbReference type="Proteomes" id="UP001597460"/>
    </source>
</evidence>
<organism evidence="2 3">
    <name type="scientific">Gracilimonas halophila</name>
    <dbReference type="NCBI Taxonomy" id="1834464"/>
    <lineage>
        <taxon>Bacteria</taxon>
        <taxon>Pseudomonadati</taxon>
        <taxon>Balneolota</taxon>
        <taxon>Balneolia</taxon>
        <taxon>Balneolales</taxon>
        <taxon>Balneolaceae</taxon>
        <taxon>Gracilimonas</taxon>
    </lineage>
</organism>
<dbReference type="Pfam" id="PF15611">
    <property type="entry name" value="EH_Signature"/>
    <property type="match status" value="1"/>
</dbReference>